<dbReference type="EMBL" id="LN868938">
    <property type="protein sequence ID" value="CRY77555.1"/>
    <property type="molecule type" value="Genomic_DNA"/>
</dbReference>
<dbReference type="AlphaFoldDB" id="A0A0H5NNV4"/>
<feature type="region of interest" description="Disordered" evidence="1">
    <location>
        <begin position="1"/>
        <end position="36"/>
    </location>
</feature>
<evidence type="ECO:0000256" key="1">
    <source>
        <dbReference type="SAM" id="MobiDB-lite"/>
    </source>
</evidence>
<dbReference type="KEGG" id="nfr:ERS450000_02462"/>
<protein>
    <submittedName>
        <fullName evidence="2">Uncharacterized protein</fullName>
    </submittedName>
</protein>
<feature type="compositionally biased region" description="Pro residues" evidence="1">
    <location>
        <begin position="26"/>
        <end position="36"/>
    </location>
</feature>
<proteinExistence type="predicted"/>
<organism evidence="2 3">
    <name type="scientific">Nocardia farcinica</name>
    <dbReference type="NCBI Taxonomy" id="37329"/>
    <lineage>
        <taxon>Bacteria</taxon>
        <taxon>Bacillati</taxon>
        <taxon>Actinomycetota</taxon>
        <taxon>Actinomycetes</taxon>
        <taxon>Mycobacteriales</taxon>
        <taxon>Nocardiaceae</taxon>
        <taxon>Nocardia</taxon>
    </lineage>
</organism>
<name>A0A0H5NNV4_NOCFR</name>
<reference evidence="3" key="1">
    <citation type="submission" date="2015-03" db="EMBL/GenBank/DDBJ databases">
        <authorList>
            <consortium name="Pathogen Informatics"/>
        </authorList>
    </citation>
    <scope>NUCLEOTIDE SEQUENCE [LARGE SCALE GENOMIC DNA]</scope>
    <source>
        <strain evidence="3">NCTC11134</strain>
    </source>
</reference>
<accession>A0A0H5NNV4</accession>
<dbReference type="Proteomes" id="UP000057820">
    <property type="component" value="Chromosome 1"/>
</dbReference>
<gene>
    <name evidence="2" type="ORF">ERS450000_02462</name>
</gene>
<sequence length="36" mass="4022">MSEEPYYLDDTGPRLARPYAVTRGAPNPPSTCPSRR</sequence>
<evidence type="ECO:0000313" key="3">
    <source>
        <dbReference type="Proteomes" id="UP000057820"/>
    </source>
</evidence>
<evidence type="ECO:0000313" key="2">
    <source>
        <dbReference type="EMBL" id="CRY77555.1"/>
    </source>
</evidence>